<evidence type="ECO:0000256" key="2">
    <source>
        <dbReference type="ARBA" id="ARBA00022737"/>
    </source>
</evidence>
<dbReference type="PRINTS" id="PR00503">
    <property type="entry name" value="BROMODOMAIN"/>
</dbReference>
<dbReference type="GO" id="GO:0016586">
    <property type="term" value="C:RSC-type complex"/>
    <property type="evidence" value="ECO:0007669"/>
    <property type="project" value="InterPro"/>
</dbReference>
<proteinExistence type="predicted"/>
<keyword evidence="5 8" id="KW-0103">Bromodomain</keyword>
<keyword evidence="3" id="KW-0156">Chromatin regulator</keyword>
<name>A0A9P6L1I1_9AGAM</name>
<evidence type="ECO:0000256" key="6">
    <source>
        <dbReference type="ARBA" id="ARBA00023163"/>
    </source>
</evidence>
<dbReference type="PANTHER" id="PTHR16062">
    <property type="entry name" value="SWI/SNF-RELATED"/>
    <property type="match status" value="1"/>
</dbReference>
<feature type="region of interest" description="Disordered" evidence="9">
    <location>
        <begin position="363"/>
        <end position="444"/>
    </location>
</feature>
<feature type="region of interest" description="Disordered" evidence="9">
    <location>
        <begin position="583"/>
        <end position="650"/>
    </location>
</feature>
<keyword evidence="4" id="KW-0805">Transcription regulation</keyword>
<feature type="region of interest" description="Disordered" evidence="9">
    <location>
        <begin position="462"/>
        <end position="492"/>
    </location>
</feature>
<comment type="subcellular location">
    <subcellularLocation>
        <location evidence="1">Nucleus</location>
    </subcellularLocation>
</comment>
<feature type="domain" description="Bromo" evidence="10">
    <location>
        <begin position="69"/>
        <end position="139"/>
    </location>
</feature>
<dbReference type="Proteomes" id="UP000736335">
    <property type="component" value="Unassembled WGS sequence"/>
</dbReference>
<keyword evidence="2" id="KW-0677">Repeat</keyword>
<evidence type="ECO:0000313" key="12">
    <source>
        <dbReference type="Proteomes" id="UP000736335"/>
    </source>
</evidence>
<dbReference type="GO" id="GO:0003682">
    <property type="term" value="F:chromatin binding"/>
    <property type="evidence" value="ECO:0007669"/>
    <property type="project" value="TreeGrafter"/>
</dbReference>
<dbReference type="InterPro" id="IPR036427">
    <property type="entry name" value="Bromodomain-like_sf"/>
</dbReference>
<dbReference type="Gene3D" id="1.20.920.10">
    <property type="entry name" value="Bromodomain-like"/>
    <property type="match status" value="2"/>
</dbReference>
<dbReference type="CDD" id="cd04369">
    <property type="entry name" value="Bromodomain"/>
    <property type="match status" value="1"/>
</dbReference>
<dbReference type="InterPro" id="IPR037382">
    <property type="entry name" value="Rsc/polybromo"/>
</dbReference>
<dbReference type="EMBL" id="WIUZ02000024">
    <property type="protein sequence ID" value="KAF9778222.1"/>
    <property type="molecule type" value="Genomic_DNA"/>
</dbReference>
<dbReference type="SUPFAM" id="SSF47370">
    <property type="entry name" value="Bromodomain"/>
    <property type="match status" value="2"/>
</dbReference>
<evidence type="ECO:0000259" key="10">
    <source>
        <dbReference type="PROSITE" id="PS50014"/>
    </source>
</evidence>
<feature type="compositionally biased region" description="Polar residues" evidence="9">
    <location>
        <begin position="476"/>
        <end position="488"/>
    </location>
</feature>
<feature type="non-terminal residue" evidence="11">
    <location>
        <position position="681"/>
    </location>
</feature>
<feature type="region of interest" description="Disordered" evidence="9">
    <location>
        <begin position="182"/>
        <end position="205"/>
    </location>
</feature>
<feature type="compositionally biased region" description="Low complexity" evidence="9">
    <location>
        <begin position="381"/>
        <end position="394"/>
    </location>
</feature>
<evidence type="ECO:0000256" key="8">
    <source>
        <dbReference type="PROSITE-ProRule" id="PRU00035"/>
    </source>
</evidence>
<dbReference type="SMART" id="SM00297">
    <property type="entry name" value="BROMO"/>
    <property type="match status" value="2"/>
</dbReference>
<dbReference type="InterPro" id="IPR001487">
    <property type="entry name" value="Bromodomain"/>
</dbReference>
<keyword evidence="6" id="KW-0804">Transcription</keyword>
<dbReference type="GO" id="GO:0006338">
    <property type="term" value="P:chromatin remodeling"/>
    <property type="evidence" value="ECO:0007669"/>
    <property type="project" value="InterPro"/>
</dbReference>
<dbReference type="PROSITE" id="PS50014">
    <property type="entry name" value="BROMODOMAIN_2"/>
    <property type="match status" value="2"/>
</dbReference>
<keyword evidence="7" id="KW-0539">Nucleus</keyword>
<dbReference type="OrthoDB" id="6017at2759"/>
<reference evidence="11" key="1">
    <citation type="journal article" date="2020" name="Nat. Commun.">
        <title>Large-scale genome sequencing of mycorrhizal fungi provides insights into the early evolution of symbiotic traits.</title>
        <authorList>
            <person name="Miyauchi S."/>
            <person name="Kiss E."/>
            <person name="Kuo A."/>
            <person name="Drula E."/>
            <person name="Kohler A."/>
            <person name="Sanchez-Garcia M."/>
            <person name="Morin E."/>
            <person name="Andreopoulos B."/>
            <person name="Barry K.W."/>
            <person name="Bonito G."/>
            <person name="Buee M."/>
            <person name="Carver A."/>
            <person name="Chen C."/>
            <person name="Cichocki N."/>
            <person name="Clum A."/>
            <person name="Culley D."/>
            <person name="Crous P.W."/>
            <person name="Fauchery L."/>
            <person name="Girlanda M."/>
            <person name="Hayes R.D."/>
            <person name="Keri Z."/>
            <person name="LaButti K."/>
            <person name="Lipzen A."/>
            <person name="Lombard V."/>
            <person name="Magnuson J."/>
            <person name="Maillard F."/>
            <person name="Murat C."/>
            <person name="Nolan M."/>
            <person name="Ohm R.A."/>
            <person name="Pangilinan J."/>
            <person name="Pereira M.F."/>
            <person name="Perotto S."/>
            <person name="Peter M."/>
            <person name="Pfister S."/>
            <person name="Riley R."/>
            <person name="Sitrit Y."/>
            <person name="Stielow J.B."/>
            <person name="Szollosi G."/>
            <person name="Zifcakova L."/>
            <person name="Stursova M."/>
            <person name="Spatafora J.W."/>
            <person name="Tedersoo L."/>
            <person name="Vaario L.M."/>
            <person name="Yamada A."/>
            <person name="Yan M."/>
            <person name="Wang P."/>
            <person name="Xu J."/>
            <person name="Bruns T."/>
            <person name="Baldrian P."/>
            <person name="Vilgalys R."/>
            <person name="Dunand C."/>
            <person name="Henrissat B."/>
            <person name="Grigoriev I.V."/>
            <person name="Hibbett D."/>
            <person name="Nagy L.G."/>
            <person name="Martin F.M."/>
        </authorList>
    </citation>
    <scope>NUCLEOTIDE SEQUENCE</scope>
    <source>
        <strain evidence="11">UH-Tt-Lm1</strain>
    </source>
</reference>
<comment type="caution">
    <text evidence="11">The sequence shown here is derived from an EMBL/GenBank/DDBJ whole genome shotgun (WGS) entry which is preliminary data.</text>
</comment>
<feature type="compositionally biased region" description="Low complexity" evidence="9">
    <location>
        <begin position="412"/>
        <end position="444"/>
    </location>
</feature>
<feature type="domain" description="Bromo" evidence="10">
    <location>
        <begin position="226"/>
        <end position="296"/>
    </location>
</feature>
<dbReference type="AlphaFoldDB" id="A0A9P6L1I1"/>
<dbReference type="Pfam" id="PF00439">
    <property type="entry name" value="Bromodomain"/>
    <property type="match status" value="2"/>
</dbReference>
<evidence type="ECO:0000256" key="3">
    <source>
        <dbReference type="ARBA" id="ARBA00022853"/>
    </source>
</evidence>
<protein>
    <submittedName>
        <fullName evidence="11">Bromodomain-containing protein</fullName>
    </submittedName>
</protein>
<evidence type="ECO:0000256" key="1">
    <source>
        <dbReference type="ARBA" id="ARBA00004123"/>
    </source>
</evidence>
<feature type="compositionally biased region" description="Basic residues" evidence="9">
    <location>
        <begin position="608"/>
        <end position="627"/>
    </location>
</feature>
<evidence type="ECO:0000256" key="7">
    <source>
        <dbReference type="ARBA" id="ARBA00023242"/>
    </source>
</evidence>
<dbReference type="PANTHER" id="PTHR16062:SF19">
    <property type="entry name" value="PROTEIN POLYBROMO-1"/>
    <property type="match status" value="1"/>
</dbReference>
<evidence type="ECO:0000256" key="9">
    <source>
        <dbReference type="SAM" id="MobiDB-lite"/>
    </source>
</evidence>
<accession>A0A9P6L1I1</accession>
<reference evidence="11" key="2">
    <citation type="submission" date="2020-11" db="EMBL/GenBank/DDBJ databases">
        <authorList>
            <consortium name="DOE Joint Genome Institute"/>
            <person name="Kuo A."/>
            <person name="Miyauchi S."/>
            <person name="Kiss E."/>
            <person name="Drula E."/>
            <person name="Kohler A."/>
            <person name="Sanchez-Garcia M."/>
            <person name="Andreopoulos B."/>
            <person name="Barry K.W."/>
            <person name="Bonito G."/>
            <person name="Buee M."/>
            <person name="Carver A."/>
            <person name="Chen C."/>
            <person name="Cichocki N."/>
            <person name="Clum A."/>
            <person name="Culley D."/>
            <person name="Crous P.W."/>
            <person name="Fauchery L."/>
            <person name="Girlanda M."/>
            <person name="Hayes R."/>
            <person name="Keri Z."/>
            <person name="Labutti K."/>
            <person name="Lipzen A."/>
            <person name="Lombard V."/>
            <person name="Magnuson J."/>
            <person name="Maillard F."/>
            <person name="Morin E."/>
            <person name="Murat C."/>
            <person name="Nolan M."/>
            <person name="Ohm R."/>
            <person name="Pangilinan J."/>
            <person name="Pereira M."/>
            <person name="Perotto S."/>
            <person name="Peter M."/>
            <person name="Riley R."/>
            <person name="Sitrit Y."/>
            <person name="Stielow B."/>
            <person name="Szollosi G."/>
            <person name="Zifcakova L."/>
            <person name="Stursova M."/>
            <person name="Spatafora J.W."/>
            <person name="Tedersoo L."/>
            <person name="Vaario L.-M."/>
            <person name="Yamada A."/>
            <person name="Yan M."/>
            <person name="Wang P."/>
            <person name="Xu J."/>
            <person name="Bruns T."/>
            <person name="Baldrian P."/>
            <person name="Vilgalys R."/>
            <person name="Henrissat B."/>
            <person name="Grigoriev I.V."/>
            <person name="Hibbett D."/>
            <person name="Nagy L.G."/>
            <person name="Martin F.M."/>
        </authorList>
    </citation>
    <scope>NUCLEOTIDE SEQUENCE</scope>
    <source>
        <strain evidence="11">UH-Tt-Lm1</strain>
    </source>
</reference>
<evidence type="ECO:0000256" key="4">
    <source>
        <dbReference type="ARBA" id="ARBA00023015"/>
    </source>
</evidence>
<feature type="compositionally biased region" description="Acidic residues" evidence="9">
    <location>
        <begin position="592"/>
        <end position="601"/>
    </location>
</feature>
<keyword evidence="12" id="KW-1185">Reference proteome</keyword>
<dbReference type="GO" id="GO:0006368">
    <property type="term" value="P:transcription elongation by RNA polymerase II"/>
    <property type="evidence" value="ECO:0007669"/>
    <property type="project" value="TreeGrafter"/>
</dbReference>
<sequence>MKRELERISGAGSVDVDSPRAKRRKETAQAAMPATTPKSNNLASDPSAIKLKQDALSLWSTIKDATNKEGRLLSTEFLRLPSKRQYADYYQQIQNPVALDEIKSRIETGKYASLDAVRQDLELCFKNAKKYNMKDSPIWKDAKHLHVCLPLYSHCRFGPAELFQKLVNKEYARLTGEFPEDAKHVDAENDGEPGSGDEGGKKKKTPNLSRVLKLRLQKLVDKTADDGRVISAEFMELPNKKLWPDYYKVIKRPQCFENIFKKLKRKEYHTSGDFSRDVQLVFSNAMEFNAEGSQIYGDAQTLKSYFHQSMSDLPAPYSLPEYSPSTGTSKITLRLPGAGAASTSTMNTPTSIPVKGGSVMLRVPGLPKDSSAPTTIKAAEPETSAPAPSTSTRSRMAKEEAAVAEPTPIQPTPSTSKTTTTTTQPPRIISTTTATTSSVQTTGQQVTAAPVQTYSTHYPNASYQQPTEPGRPTPVTPSTTQHATSTPYTPAAILPTYPTYTNPGYTPSTTTPLNPLSNLNNYGYAYGGTGTVLLTTRPCERRLELDVREGVKVWSVRLLNKEKRLSISGVKFDVPPRSVVNSTVKVETGGGDQEEEEEGDVEASPTKRGVKGKRKGKGKGKVGRPKKVKSDEEEDGDTVAANGKENKNKKRWEWDVDIPLGSSVLEISEKAGAVWKVYVDR</sequence>
<feature type="region of interest" description="Disordered" evidence="9">
    <location>
        <begin position="1"/>
        <end position="45"/>
    </location>
</feature>
<organism evidence="11 12">
    <name type="scientific">Thelephora terrestris</name>
    <dbReference type="NCBI Taxonomy" id="56493"/>
    <lineage>
        <taxon>Eukaryota</taxon>
        <taxon>Fungi</taxon>
        <taxon>Dikarya</taxon>
        <taxon>Basidiomycota</taxon>
        <taxon>Agaricomycotina</taxon>
        <taxon>Agaricomycetes</taxon>
        <taxon>Thelephorales</taxon>
        <taxon>Thelephoraceae</taxon>
        <taxon>Thelephora</taxon>
    </lineage>
</organism>
<evidence type="ECO:0000256" key="5">
    <source>
        <dbReference type="ARBA" id="ARBA00023117"/>
    </source>
</evidence>
<gene>
    <name evidence="11" type="ORF">BJ322DRAFT_1131473</name>
</gene>
<evidence type="ECO:0000313" key="11">
    <source>
        <dbReference type="EMBL" id="KAF9778222.1"/>
    </source>
</evidence>